<gene>
    <name evidence="1" type="ORF">AMECASPLE_027133</name>
</gene>
<evidence type="ECO:0000313" key="2">
    <source>
        <dbReference type="Proteomes" id="UP001469553"/>
    </source>
</evidence>
<organism evidence="1 2">
    <name type="scientific">Ameca splendens</name>
    <dbReference type="NCBI Taxonomy" id="208324"/>
    <lineage>
        <taxon>Eukaryota</taxon>
        <taxon>Metazoa</taxon>
        <taxon>Chordata</taxon>
        <taxon>Craniata</taxon>
        <taxon>Vertebrata</taxon>
        <taxon>Euteleostomi</taxon>
        <taxon>Actinopterygii</taxon>
        <taxon>Neopterygii</taxon>
        <taxon>Teleostei</taxon>
        <taxon>Neoteleostei</taxon>
        <taxon>Acanthomorphata</taxon>
        <taxon>Ovalentaria</taxon>
        <taxon>Atherinomorphae</taxon>
        <taxon>Cyprinodontiformes</taxon>
        <taxon>Goodeidae</taxon>
        <taxon>Ameca</taxon>
    </lineage>
</organism>
<dbReference type="EMBL" id="JAHRIP010078077">
    <property type="protein sequence ID" value="MEQ2312062.1"/>
    <property type="molecule type" value="Genomic_DNA"/>
</dbReference>
<reference evidence="1 2" key="1">
    <citation type="submission" date="2021-06" db="EMBL/GenBank/DDBJ databases">
        <authorList>
            <person name="Palmer J.M."/>
        </authorList>
    </citation>
    <scope>NUCLEOTIDE SEQUENCE [LARGE SCALE GENOMIC DNA]</scope>
    <source>
        <strain evidence="1 2">AS_MEX2019</strain>
        <tissue evidence="1">Muscle</tissue>
    </source>
</reference>
<dbReference type="Proteomes" id="UP001469553">
    <property type="component" value="Unassembled WGS sequence"/>
</dbReference>
<comment type="caution">
    <text evidence="1">The sequence shown here is derived from an EMBL/GenBank/DDBJ whole genome shotgun (WGS) entry which is preliminary data.</text>
</comment>
<protein>
    <submittedName>
        <fullName evidence="1">Uncharacterized protein</fullName>
    </submittedName>
</protein>
<proteinExistence type="predicted"/>
<accession>A0ABV1A1W0</accession>
<keyword evidence="2" id="KW-1185">Reference proteome</keyword>
<evidence type="ECO:0000313" key="1">
    <source>
        <dbReference type="EMBL" id="MEQ2312062.1"/>
    </source>
</evidence>
<sequence length="107" mass="11942">MILLWKTYHFSPKSQRELHAVGQMLGVTISNPSSVKGGDDEEESGQYAATLQHMSHLAASSPCPDVKGRAKKIKFEMERADVCAFSHLWLMFSQNLGVSAEPYKQMI</sequence>
<name>A0ABV1A1W0_9TELE</name>